<dbReference type="OrthoDB" id="10035013at2759"/>
<feature type="compositionally biased region" description="Polar residues" evidence="2">
    <location>
        <begin position="89"/>
        <end position="98"/>
    </location>
</feature>
<dbReference type="Proteomes" id="UP000663824">
    <property type="component" value="Unassembled WGS sequence"/>
</dbReference>
<proteinExistence type="predicted"/>
<feature type="region of interest" description="Disordered" evidence="2">
    <location>
        <begin position="76"/>
        <end position="122"/>
    </location>
</feature>
<dbReference type="InterPro" id="IPR057953">
    <property type="entry name" value="SAPC2_N"/>
</dbReference>
<evidence type="ECO:0000313" key="6">
    <source>
        <dbReference type="Proteomes" id="UP000663824"/>
    </source>
</evidence>
<name>A0A816KEA2_9BILA</name>
<dbReference type="EMBL" id="CAJNRE010000110">
    <property type="protein sequence ID" value="CAF1919565.1"/>
    <property type="molecule type" value="Genomic_DNA"/>
</dbReference>
<dbReference type="Proteomes" id="UP000663834">
    <property type="component" value="Unassembled WGS sequence"/>
</dbReference>
<evidence type="ECO:0000313" key="4">
    <source>
        <dbReference type="EMBL" id="CAF1210192.1"/>
    </source>
</evidence>
<dbReference type="Pfam" id="PF25825">
    <property type="entry name" value="SAPC2_N"/>
    <property type="match status" value="1"/>
</dbReference>
<evidence type="ECO:0000256" key="1">
    <source>
        <dbReference type="SAM" id="Coils"/>
    </source>
</evidence>
<dbReference type="EMBL" id="CAJNOW010000023">
    <property type="protein sequence ID" value="CAF1210192.1"/>
    <property type="molecule type" value="Genomic_DNA"/>
</dbReference>
<gene>
    <name evidence="4" type="ORF">KQP761_LOCUS294</name>
    <name evidence="5" type="ORF">MBJ925_LOCUS1740</name>
</gene>
<evidence type="ECO:0000259" key="3">
    <source>
        <dbReference type="Pfam" id="PF25825"/>
    </source>
</evidence>
<dbReference type="PANTHER" id="PTHR14907">
    <property type="entry name" value="FI14130P"/>
    <property type="match status" value="1"/>
</dbReference>
<dbReference type="AlphaFoldDB" id="A0A816KEA2"/>
<dbReference type="PANTHER" id="PTHR14907:SF2">
    <property type="entry name" value="SUPPRESSOR APC DOMAIN-CONTAINING PROTEIN 2"/>
    <property type="match status" value="1"/>
</dbReference>
<comment type="caution">
    <text evidence="5">The sequence shown here is derived from an EMBL/GenBank/DDBJ whole genome shotgun (WGS) entry which is preliminary data.</text>
</comment>
<evidence type="ECO:0000313" key="5">
    <source>
        <dbReference type="EMBL" id="CAF1919565.1"/>
    </source>
</evidence>
<dbReference type="InterPro" id="IPR026828">
    <property type="entry name" value="SAPC2_1/2"/>
</dbReference>
<evidence type="ECO:0000256" key="2">
    <source>
        <dbReference type="SAM" id="MobiDB-lite"/>
    </source>
</evidence>
<reference evidence="5" key="1">
    <citation type="submission" date="2021-02" db="EMBL/GenBank/DDBJ databases">
        <authorList>
            <person name="Nowell W R."/>
        </authorList>
    </citation>
    <scope>NUCLEOTIDE SEQUENCE</scope>
</reference>
<feature type="coiled-coil region" evidence="1">
    <location>
        <begin position="431"/>
        <end position="465"/>
    </location>
</feature>
<feature type="domain" description="Suppressor APC" evidence="3">
    <location>
        <begin position="125"/>
        <end position="205"/>
    </location>
</feature>
<organism evidence="5 6">
    <name type="scientific">Rotaria magnacalcarata</name>
    <dbReference type="NCBI Taxonomy" id="392030"/>
    <lineage>
        <taxon>Eukaryota</taxon>
        <taxon>Metazoa</taxon>
        <taxon>Spiralia</taxon>
        <taxon>Gnathifera</taxon>
        <taxon>Rotifera</taxon>
        <taxon>Eurotatoria</taxon>
        <taxon>Bdelloidea</taxon>
        <taxon>Philodinida</taxon>
        <taxon>Philodinidae</taxon>
        <taxon>Rotaria</taxon>
    </lineage>
</organism>
<keyword evidence="1" id="KW-0175">Coiled coil</keyword>
<protein>
    <recommendedName>
        <fullName evidence="3">Suppressor APC domain-containing protein</fullName>
    </recommendedName>
</protein>
<accession>A0A816KEA2</accession>
<sequence>MEQAIFQTNMKFNIHATPEEQIPQQLHSQLQQQSKGSTLTHIVRPDLDRLDQMIGKLQRCTTSANTTCVSPIDHETMNRQQQQQQQQQMHATQRSFSSKCRAPLPPPISPPTNNNTSKSGISSSLPGTFISSLRQLFSILDKTNSGYVPFDLFKRYWTPSFSFDNSSSTSDILNELEIESKPNNYLITFDLLLSVIERSLSSTKHSSPPITTSDSSLSSLSTPPIIIPKATRPPPPISFPLNRSTSVVVNTPTPKKVEQQIPVIYRSYNGSENNHYYYSHDNTSIPVRHRKKTFVQKATKQNGNIYSENPLMSTRRNTIHTNDIDFSMIRAMKRFEIERDLLLQTCDTLERVKSYLADRLLEMKDKQRSYCLHLSAAESTGVAPEPLFNRDLVADLLKLASTVIIEANYDSKKSSDRSSSSLSSSSLNGINNQYQQQLKAKDNRIKQLETEKRVLLKELVEMRHQHRTVVPAKNS</sequence>